<dbReference type="Gene3D" id="3.40.390.10">
    <property type="entry name" value="Collagenase (Catalytic Domain)"/>
    <property type="match status" value="1"/>
</dbReference>
<feature type="domain" description="Peptidase M12B" evidence="7">
    <location>
        <begin position="180"/>
        <end position="406"/>
    </location>
</feature>
<reference evidence="8" key="1">
    <citation type="submission" date="2012-12" db="EMBL/GenBank/DDBJ databases">
        <title>Identification and characterization of a phenylalanine ammonia-lyase gene family in Isatis indigotica Fort.</title>
        <authorList>
            <person name="Liu Q."/>
            <person name="Chen J."/>
            <person name="Zhou X."/>
            <person name="Di P."/>
            <person name="Xiao Y."/>
            <person name="Xuan H."/>
            <person name="Zhang L."/>
            <person name="Chen W."/>
        </authorList>
    </citation>
    <scope>NUCLEOTIDE SEQUENCE</scope>
    <source>
        <tissue evidence="8">Salivary gland</tissue>
    </source>
</reference>
<evidence type="ECO:0000313" key="8">
    <source>
        <dbReference type="EMBL" id="JAA68093.1"/>
    </source>
</evidence>
<keyword evidence="3 5" id="KW-0862">Zinc</keyword>
<feature type="binding site" evidence="5">
    <location>
        <position position="339"/>
    </location>
    <ligand>
        <name>Zn(2+)</name>
        <dbReference type="ChEBI" id="CHEBI:29105"/>
        <note>catalytic</note>
    </ligand>
</feature>
<dbReference type="InterPro" id="IPR001590">
    <property type="entry name" value="Peptidase_M12B"/>
</dbReference>
<dbReference type="AlphaFoldDB" id="A0A0K8RB66"/>
<name>A0A0K8RB66_IXORI</name>
<proteinExistence type="evidence at transcript level"/>
<keyword evidence="5" id="KW-0479">Metal-binding</keyword>
<evidence type="ECO:0000256" key="2">
    <source>
        <dbReference type="ARBA" id="ARBA00022801"/>
    </source>
</evidence>
<dbReference type="PANTHER" id="PTHR11905:SF159">
    <property type="entry name" value="ADAM METALLOPROTEASE"/>
    <property type="match status" value="1"/>
</dbReference>
<dbReference type="PROSITE" id="PS50215">
    <property type="entry name" value="ADAM_MEPRO"/>
    <property type="match status" value="1"/>
</dbReference>
<keyword evidence="2" id="KW-0378">Hydrolase</keyword>
<comment type="caution">
    <text evidence="5">Lacks conserved residue(s) required for the propagation of feature annotation.</text>
</comment>
<dbReference type="SUPFAM" id="SSF55486">
    <property type="entry name" value="Metalloproteases ('zincins'), catalytic domain"/>
    <property type="match status" value="1"/>
</dbReference>
<feature type="binding site" evidence="5">
    <location>
        <position position="345"/>
    </location>
    <ligand>
        <name>Zn(2+)</name>
        <dbReference type="ChEBI" id="CHEBI:29105"/>
        <note>catalytic</note>
    </ligand>
</feature>
<evidence type="ECO:0000256" key="6">
    <source>
        <dbReference type="SAM" id="SignalP"/>
    </source>
</evidence>
<dbReference type="Gene3D" id="3.40.1620.60">
    <property type="match status" value="1"/>
</dbReference>
<dbReference type="EMBL" id="GADI01005715">
    <property type="protein sequence ID" value="JAA68093.1"/>
    <property type="molecule type" value="mRNA"/>
</dbReference>
<evidence type="ECO:0000256" key="4">
    <source>
        <dbReference type="ARBA" id="ARBA00023049"/>
    </source>
</evidence>
<keyword evidence="6" id="KW-0732">Signal</keyword>
<evidence type="ECO:0000256" key="1">
    <source>
        <dbReference type="ARBA" id="ARBA00022670"/>
    </source>
</evidence>
<evidence type="ECO:0000256" key="5">
    <source>
        <dbReference type="PROSITE-ProRule" id="PRU00276"/>
    </source>
</evidence>
<dbReference type="GO" id="GO:0006509">
    <property type="term" value="P:membrane protein ectodomain proteolysis"/>
    <property type="evidence" value="ECO:0007669"/>
    <property type="project" value="TreeGrafter"/>
</dbReference>
<feature type="active site" evidence="5">
    <location>
        <position position="336"/>
    </location>
</feature>
<accession>A0A0K8RB66</accession>
<evidence type="ECO:0000259" key="7">
    <source>
        <dbReference type="PROSITE" id="PS50215"/>
    </source>
</evidence>
<dbReference type="PANTHER" id="PTHR11905">
    <property type="entry name" value="ADAM A DISINTEGRIN AND METALLOPROTEASE DOMAIN"/>
    <property type="match status" value="1"/>
</dbReference>
<protein>
    <submittedName>
        <fullName evidence="8">Putative metalloprotease</fullName>
    </submittedName>
</protein>
<feature type="binding site" evidence="5">
    <location>
        <position position="335"/>
    </location>
    <ligand>
        <name>Zn(2+)</name>
        <dbReference type="ChEBI" id="CHEBI:29105"/>
        <note>catalytic</note>
    </ligand>
</feature>
<evidence type="ECO:0000256" key="3">
    <source>
        <dbReference type="ARBA" id="ARBA00022833"/>
    </source>
</evidence>
<organism evidence="8">
    <name type="scientific">Ixodes ricinus</name>
    <name type="common">Common tick</name>
    <name type="synonym">Acarus ricinus</name>
    <dbReference type="NCBI Taxonomy" id="34613"/>
    <lineage>
        <taxon>Eukaryota</taxon>
        <taxon>Metazoa</taxon>
        <taxon>Ecdysozoa</taxon>
        <taxon>Arthropoda</taxon>
        <taxon>Chelicerata</taxon>
        <taxon>Arachnida</taxon>
        <taxon>Acari</taxon>
        <taxon>Parasitiformes</taxon>
        <taxon>Ixodida</taxon>
        <taxon>Ixodoidea</taxon>
        <taxon>Ixodidae</taxon>
        <taxon>Ixodinae</taxon>
        <taxon>Ixodes</taxon>
    </lineage>
</organism>
<keyword evidence="1 8" id="KW-0645">Protease</keyword>
<dbReference type="GO" id="GO:0004222">
    <property type="term" value="F:metalloendopeptidase activity"/>
    <property type="evidence" value="ECO:0007669"/>
    <property type="project" value="InterPro"/>
</dbReference>
<sequence length="538" mass="60224">MMWYIFLCVLSALLQNASARGESRNFEVAYPKLLESRGLSSEKVIHIKEGLILNLEKTSVLSENLVLTDLSGKKPVVTPMNGKYMERNLYHDREKMAAVEVKENNGAVEVSGVISDTLRILPLHLMARAEDGSIAHKIFEVDAPAHRGHDYVETSSNQLEERVNGYFLSPPKQVQVPDPFLIETQVVADEYFYANFDNDTQLVIYLATAMAAANIRYSNASKPKVQLLIVNITKDPGKDFLRHILVPDPGDPANPFKFYTSADKTLPEFAKKYRNATCDVALLITGLELANKNGADVSTDVKGLAYLYGLCKELLRFGIVEDFAHTYFMVSTAAHELGHILGMPHDGEIPSYHVPNVTWERCSASSGYLMAPSLGGKNEGFFSHCSLQHMNVFVRRQTKECYKVKSKKALQAPGKLPGVGLNMTDLCRRLHPHIPGIKGMSTPTYNQMCKFVCYSTFKNFPRSFTERLVDGMPCGNGRICFREKCGYYSTDLPPLPTLPTTETTRTTTTTTTTTTIWRFAIIPRHGTLFIHARYMHVT</sequence>
<dbReference type="Pfam" id="PF13688">
    <property type="entry name" value="Reprolysin_5"/>
    <property type="match status" value="1"/>
</dbReference>
<dbReference type="GO" id="GO:0046872">
    <property type="term" value="F:metal ion binding"/>
    <property type="evidence" value="ECO:0007669"/>
    <property type="project" value="UniProtKB-KW"/>
</dbReference>
<dbReference type="InterPro" id="IPR024079">
    <property type="entry name" value="MetalloPept_cat_dom_sf"/>
</dbReference>
<keyword evidence="4 8" id="KW-0482">Metalloprotease</keyword>
<feature type="signal peptide" evidence="6">
    <location>
        <begin position="1"/>
        <end position="19"/>
    </location>
</feature>
<feature type="chain" id="PRO_5005516644" evidence="6">
    <location>
        <begin position="20"/>
        <end position="538"/>
    </location>
</feature>